<comment type="caution">
    <text evidence="2">The sequence shown here is derived from an EMBL/GenBank/DDBJ whole genome shotgun (WGS) entry which is preliminary data.</text>
</comment>
<protein>
    <submittedName>
        <fullName evidence="2">Uncharacterized protein</fullName>
    </submittedName>
</protein>
<keyword evidence="1" id="KW-0472">Membrane</keyword>
<proteinExistence type="predicted"/>
<keyword evidence="1" id="KW-1133">Transmembrane helix</keyword>
<evidence type="ECO:0000256" key="1">
    <source>
        <dbReference type="SAM" id="Phobius"/>
    </source>
</evidence>
<keyword evidence="1" id="KW-0812">Transmembrane</keyword>
<accession>A0ABW5DMI4</accession>
<evidence type="ECO:0000313" key="3">
    <source>
        <dbReference type="Proteomes" id="UP001597295"/>
    </source>
</evidence>
<keyword evidence="3" id="KW-1185">Reference proteome</keyword>
<dbReference type="RefSeq" id="WP_379874585.1">
    <property type="nucleotide sequence ID" value="NZ_JBHUIP010000003.1"/>
</dbReference>
<sequence>MSTGRKLIVLGVLSLLIGGGFAYLASTAGYGRCVQREAGHAALDLCFDSGALSLLVWFALGLMVTGACGLMCWGLWAVRRYLPGERFTACTAILCVVGAMLLAAYGLGEDFWAIDSCLDGGGLWNYDERTCEGAAP</sequence>
<feature type="transmembrane region" description="Helical" evidence="1">
    <location>
        <begin position="51"/>
        <end position="75"/>
    </location>
</feature>
<evidence type="ECO:0000313" key="2">
    <source>
        <dbReference type="EMBL" id="MFD2261669.1"/>
    </source>
</evidence>
<name>A0ABW5DMI4_9PROT</name>
<gene>
    <name evidence="2" type="ORF">ACFSM5_02140</name>
</gene>
<organism evidence="2 3">
    <name type="scientific">Lacibacterium aquatile</name>
    <dbReference type="NCBI Taxonomy" id="1168082"/>
    <lineage>
        <taxon>Bacteria</taxon>
        <taxon>Pseudomonadati</taxon>
        <taxon>Pseudomonadota</taxon>
        <taxon>Alphaproteobacteria</taxon>
        <taxon>Rhodospirillales</taxon>
        <taxon>Rhodospirillaceae</taxon>
    </lineage>
</organism>
<dbReference type="Proteomes" id="UP001597295">
    <property type="component" value="Unassembled WGS sequence"/>
</dbReference>
<reference evidence="3" key="1">
    <citation type="journal article" date="2019" name="Int. J. Syst. Evol. Microbiol.">
        <title>The Global Catalogue of Microorganisms (GCM) 10K type strain sequencing project: providing services to taxonomists for standard genome sequencing and annotation.</title>
        <authorList>
            <consortium name="The Broad Institute Genomics Platform"/>
            <consortium name="The Broad Institute Genome Sequencing Center for Infectious Disease"/>
            <person name="Wu L."/>
            <person name="Ma J."/>
        </authorList>
    </citation>
    <scope>NUCLEOTIDE SEQUENCE [LARGE SCALE GENOMIC DNA]</scope>
    <source>
        <strain evidence="3">CGMCC 1.19062</strain>
    </source>
</reference>
<dbReference type="EMBL" id="JBHUIP010000003">
    <property type="protein sequence ID" value="MFD2261669.1"/>
    <property type="molecule type" value="Genomic_DNA"/>
</dbReference>
<feature type="transmembrane region" description="Helical" evidence="1">
    <location>
        <begin position="87"/>
        <end position="108"/>
    </location>
</feature>